<gene>
    <name evidence="1" type="ORF">DWW57_14020</name>
</gene>
<name>A0A412TMI5_9BACT</name>
<dbReference type="PROSITE" id="PS51257">
    <property type="entry name" value="PROKAR_LIPOPROTEIN"/>
    <property type="match status" value="1"/>
</dbReference>
<evidence type="ECO:0000313" key="1">
    <source>
        <dbReference type="EMBL" id="RGU54946.1"/>
    </source>
</evidence>
<dbReference type="Proteomes" id="UP000284243">
    <property type="component" value="Unassembled WGS sequence"/>
</dbReference>
<reference evidence="1 2" key="1">
    <citation type="submission" date="2018-08" db="EMBL/GenBank/DDBJ databases">
        <title>A genome reference for cultivated species of the human gut microbiota.</title>
        <authorList>
            <person name="Zou Y."/>
            <person name="Xue W."/>
            <person name="Luo G."/>
        </authorList>
    </citation>
    <scope>NUCLEOTIDE SEQUENCE [LARGE SCALE GENOMIC DNA]</scope>
    <source>
        <strain evidence="1 2">AF16-14</strain>
    </source>
</reference>
<accession>A0A412TMI5</accession>
<evidence type="ECO:0008006" key="3">
    <source>
        <dbReference type="Google" id="ProtNLM"/>
    </source>
</evidence>
<dbReference type="RefSeq" id="WP_118160614.1">
    <property type="nucleotide sequence ID" value="NZ_QRYC01000023.1"/>
</dbReference>
<dbReference type="EMBL" id="QRYC01000023">
    <property type="protein sequence ID" value="RGU54946.1"/>
    <property type="molecule type" value="Genomic_DNA"/>
</dbReference>
<comment type="caution">
    <text evidence="1">The sequence shown here is derived from an EMBL/GenBank/DDBJ whole genome shotgun (WGS) entry which is preliminary data.</text>
</comment>
<evidence type="ECO:0000313" key="2">
    <source>
        <dbReference type="Proteomes" id="UP000284243"/>
    </source>
</evidence>
<protein>
    <recommendedName>
        <fullName evidence="3">DUF5119 domain-containing protein</fullName>
    </recommendedName>
</protein>
<dbReference type="AlphaFoldDB" id="A0A412TMI5"/>
<organism evidence="1 2">
    <name type="scientific">Odoribacter splanchnicus</name>
    <dbReference type="NCBI Taxonomy" id="28118"/>
    <lineage>
        <taxon>Bacteria</taxon>
        <taxon>Pseudomonadati</taxon>
        <taxon>Bacteroidota</taxon>
        <taxon>Bacteroidia</taxon>
        <taxon>Bacteroidales</taxon>
        <taxon>Odoribacteraceae</taxon>
        <taxon>Odoribacter</taxon>
    </lineage>
</organism>
<sequence>MKIGWYYTVGVWMIIVFSLGSCQEEQVVEVKSEEFSLPVTLEVDGYAYMDSAQVFFFRKFPDRDSLVFRQMVYDLGMQPRQIDFTLPLGVYDVLILGNVATDRIFERPPFSRDSICFFYTGEQAIPAIYWGARRVIVGADTLVSSAMLLMTAAVEVTVQQVPAGVDRIDVVLTNTACGFTMRQNLIERPIEPELSVSLTDVQVDSSYTVEMSGLPSVQKYGQSQVVVRCYDTVGKLVFSGESVSFPSQQGRKRVVKCTFQSALQHITRGVTNSGWNNRDLIWQYEK</sequence>
<proteinExistence type="predicted"/>